<evidence type="ECO:0000313" key="2">
    <source>
        <dbReference type="RefSeq" id="XP_030981883.1"/>
    </source>
</evidence>
<accession>A0A6P8B3Z2</accession>
<name>A0A6P8B3Z2_PYRGI</name>
<protein>
    <submittedName>
        <fullName evidence="2">Uncharacterized protein</fullName>
    </submittedName>
</protein>
<keyword evidence="1" id="KW-1185">Reference proteome</keyword>
<reference evidence="2" key="2">
    <citation type="submission" date="2019-10" db="EMBL/GenBank/DDBJ databases">
        <authorList>
            <consortium name="NCBI Genome Project"/>
        </authorList>
    </citation>
    <scope>NUCLEOTIDE SEQUENCE</scope>
    <source>
        <strain evidence="2">NI907</strain>
    </source>
</reference>
<dbReference type="RefSeq" id="XP_030981883.1">
    <property type="nucleotide sequence ID" value="XM_031126685.1"/>
</dbReference>
<dbReference type="Proteomes" id="UP000515153">
    <property type="component" value="Chromosome I"/>
</dbReference>
<dbReference type="KEGG" id="pgri:PgNI_06664"/>
<dbReference type="AlphaFoldDB" id="A0A6P8B3Z2"/>
<reference evidence="1 2" key="1">
    <citation type="journal article" date="2019" name="Mol. Biol. Evol.">
        <title>Blast fungal genomes show frequent chromosomal changes, gene gains and losses, and effector gene turnover.</title>
        <authorList>
            <person name="Gomez Luciano L.B."/>
            <person name="Jason Tsai I."/>
            <person name="Chuma I."/>
            <person name="Tosa Y."/>
            <person name="Chen Y.H."/>
            <person name="Li J.Y."/>
            <person name="Li M.Y."/>
            <person name="Jade Lu M.Y."/>
            <person name="Nakayashiki H."/>
            <person name="Li W.H."/>
        </authorList>
    </citation>
    <scope>NUCLEOTIDE SEQUENCE [LARGE SCALE GENOMIC DNA]</scope>
    <source>
        <strain evidence="1 2">NI907</strain>
    </source>
</reference>
<proteinExistence type="predicted"/>
<organism evidence="1 2">
    <name type="scientific">Pyricularia grisea</name>
    <name type="common">Crabgrass-specific blast fungus</name>
    <name type="synonym">Magnaporthe grisea</name>
    <dbReference type="NCBI Taxonomy" id="148305"/>
    <lineage>
        <taxon>Eukaryota</taxon>
        <taxon>Fungi</taxon>
        <taxon>Dikarya</taxon>
        <taxon>Ascomycota</taxon>
        <taxon>Pezizomycotina</taxon>
        <taxon>Sordariomycetes</taxon>
        <taxon>Sordariomycetidae</taxon>
        <taxon>Magnaporthales</taxon>
        <taxon>Pyriculariaceae</taxon>
        <taxon>Pyricularia</taxon>
    </lineage>
</organism>
<gene>
    <name evidence="2" type="ORF">PgNI_06664</name>
</gene>
<evidence type="ECO:0000313" key="1">
    <source>
        <dbReference type="Proteomes" id="UP000515153"/>
    </source>
</evidence>
<dbReference type="GeneID" id="41961594"/>
<sequence length="134" mass="15424">MCKIRREHLDCSHYVDNYEFCTHRKVDFHTGLMSPCRTMRENDIINVYNVPGYCPGDCWYWAAINKGWRCHVCHFGNVQGYICNRPRCGHQCCHACAVSMLRCCGQNCGRAIQRGRVCTCGHRSCSRCTTILHG</sequence>
<reference evidence="2" key="3">
    <citation type="submission" date="2025-08" db="UniProtKB">
        <authorList>
            <consortium name="RefSeq"/>
        </authorList>
    </citation>
    <scope>IDENTIFICATION</scope>
    <source>
        <strain evidence="2">NI907</strain>
    </source>
</reference>